<proteinExistence type="predicted"/>
<comment type="caution">
    <text evidence="2">The sequence shown here is derived from an EMBL/GenBank/DDBJ whole genome shotgun (WGS) entry which is preliminary data.</text>
</comment>
<reference evidence="2" key="1">
    <citation type="thesis" date="2021" institute="BYU ScholarsArchive" country="Provo, UT, USA">
        <title>Applications of and Algorithms for Genome Assembly and Genomic Analyses with an Emphasis on Marine Teleosts.</title>
        <authorList>
            <person name="Pickett B.D."/>
        </authorList>
    </citation>
    <scope>NUCLEOTIDE SEQUENCE</scope>
    <source>
        <strain evidence="2">HI-2016</strain>
    </source>
</reference>
<gene>
    <name evidence="2" type="ORF">JZ751_009163</name>
</gene>
<dbReference type="Proteomes" id="UP000824540">
    <property type="component" value="Unassembled WGS sequence"/>
</dbReference>
<evidence type="ECO:0000256" key="1">
    <source>
        <dbReference type="SAM" id="MobiDB-lite"/>
    </source>
</evidence>
<feature type="region of interest" description="Disordered" evidence="1">
    <location>
        <begin position="65"/>
        <end position="136"/>
    </location>
</feature>
<accession>A0A8T2N669</accession>
<protein>
    <submittedName>
        <fullName evidence="2">Uncharacterized protein</fullName>
    </submittedName>
</protein>
<sequence>MEPDNIWKVEKQTVSHYRYRCKQEGSLSCHRLGQNAYSTAASCFHRWHRRPPATASLILTVGHSMPDRFAGSRRGPPRRLTASSTARPEVEDHRHHRAGAVGDEEHGGLPTVERRSGHSPEEASQPPLRRCGGGLS</sequence>
<organism evidence="2 3">
    <name type="scientific">Albula glossodonta</name>
    <name type="common">roundjaw bonefish</name>
    <dbReference type="NCBI Taxonomy" id="121402"/>
    <lineage>
        <taxon>Eukaryota</taxon>
        <taxon>Metazoa</taxon>
        <taxon>Chordata</taxon>
        <taxon>Craniata</taxon>
        <taxon>Vertebrata</taxon>
        <taxon>Euteleostomi</taxon>
        <taxon>Actinopterygii</taxon>
        <taxon>Neopterygii</taxon>
        <taxon>Teleostei</taxon>
        <taxon>Albuliformes</taxon>
        <taxon>Albulidae</taxon>
        <taxon>Albula</taxon>
    </lineage>
</organism>
<keyword evidence="3" id="KW-1185">Reference proteome</keyword>
<dbReference type="AlphaFoldDB" id="A0A8T2N669"/>
<feature type="compositionally biased region" description="Basic and acidic residues" evidence="1">
    <location>
        <begin position="103"/>
        <end position="121"/>
    </location>
</feature>
<evidence type="ECO:0000313" key="2">
    <source>
        <dbReference type="EMBL" id="KAG9334071.1"/>
    </source>
</evidence>
<name>A0A8T2N669_9TELE</name>
<dbReference type="EMBL" id="JAFBMS010000164">
    <property type="protein sequence ID" value="KAG9334071.1"/>
    <property type="molecule type" value="Genomic_DNA"/>
</dbReference>
<evidence type="ECO:0000313" key="3">
    <source>
        <dbReference type="Proteomes" id="UP000824540"/>
    </source>
</evidence>